<name>A0A085ZZE3_9FLAO</name>
<accession>A0A085ZZE3</accession>
<comment type="caution">
    <text evidence="1">The sequence shown here is derived from an EMBL/GenBank/DDBJ whole genome shotgun (WGS) entry which is preliminary data.</text>
</comment>
<evidence type="ECO:0000313" key="2">
    <source>
        <dbReference type="Proteomes" id="UP000028705"/>
    </source>
</evidence>
<evidence type="ECO:0000313" key="1">
    <source>
        <dbReference type="EMBL" id="KFF09807.1"/>
    </source>
</evidence>
<dbReference type="RefSeq" id="WP_034715614.1">
    <property type="nucleotide sequence ID" value="NZ_JPRH01000017.1"/>
</dbReference>
<keyword evidence="2" id="KW-1185">Reference proteome</keyword>
<dbReference type="Gene3D" id="3.30.300.20">
    <property type="match status" value="1"/>
</dbReference>
<dbReference type="AlphaFoldDB" id="A0A085ZZE3"/>
<dbReference type="InterPro" id="IPR036102">
    <property type="entry name" value="OsmC/Ohrsf"/>
</dbReference>
<dbReference type="PANTHER" id="PTHR35368:SF1">
    <property type="entry name" value="HYDROPEROXIDE REDUCTASE"/>
    <property type="match status" value="1"/>
</dbReference>
<dbReference type="InterPro" id="IPR052924">
    <property type="entry name" value="OsmC/Ohr_hydroprdx_reductase"/>
</dbReference>
<dbReference type="PANTHER" id="PTHR35368">
    <property type="entry name" value="HYDROPEROXIDE REDUCTASE"/>
    <property type="match status" value="1"/>
</dbReference>
<dbReference type="STRING" id="445961.IW15_22420"/>
<dbReference type="SUPFAM" id="SSF82784">
    <property type="entry name" value="OsmC-like"/>
    <property type="match status" value="1"/>
</dbReference>
<organism evidence="1 2">
    <name type="scientific">Chryseobacterium soli</name>
    <dbReference type="NCBI Taxonomy" id="445961"/>
    <lineage>
        <taxon>Bacteria</taxon>
        <taxon>Pseudomonadati</taxon>
        <taxon>Bacteroidota</taxon>
        <taxon>Flavobacteriia</taxon>
        <taxon>Flavobacteriales</taxon>
        <taxon>Weeksellaceae</taxon>
        <taxon>Chryseobacterium group</taxon>
        <taxon>Chryseobacterium</taxon>
    </lineage>
</organism>
<reference evidence="1 2" key="1">
    <citation type="submission" date="2014-07" db="EMBL/GenBank/DDBJ databases">
        <title>Genome of Chryseobacterium soli DSM 19298.</title>
        <authorList>
            <person name="Stropko S.J."/>
            <person name="Pipes S.E."/>
            <person name="Newman J."/>
        </authorList>
    </citation>
    <scope>NUCLEOTIDE SEQUENCE [LARGE SCALE GENOMIC DNA]</scope>
    <source>
        <strain evidence="1 2">DSM 19298</strain>
    </source>
</reference>
<dbReference type="OrthoDB" id="9791538at2"/>
<gene>
    <name evidence="1" type="ORF">IW15_22420</name>
</gene>
<dbReference type="EMBL" id="JPRH01000017">
    <property type="protein sequence ID" value="KFF09807.1"/>
    <property type="molecule type" value="Genomic_DNA"/>
</dbReference>
<dbReference type="eggNOG" id="COG1765">
    <property type="taxonomic scope" value="Bacteria"/>
</dbReference>
<sequence>MLNNVNLEALGNYVEVITNKPAEAIAALGVTATWKGGVHTEITTHSKKIGRAFVEKQFKYQIGEPAELLGDNLNPNPQDYILGGLAGCMMVGFVVGATSKGIKLDSVNLTIVGNLDLRGFLEVDPNVSVGFEELQFNFEVSGSGTEEDYAAIAEHVRKVSPGYRTIAEPVKISINKSLNAVI</sequence>
<dbReference type="Proteomes" id="UP000028705">
    <property type="component" value="Unassembled WGS sequence"/>
</dbReference>
<proteinExistence type="predicted"/>
<dbReference type="InterPro" id="IPR015946">
    <property type="entry name" value="KH_dom-like_a/b"/>
</dbReference>
<dbReference type="InterPro" id="IPR003718">
    <property type="entry name" value="OsmC/Ohr_fam"/>
</dbReference>
<protein>
    <submittedName>
        <fullName evidence="1">OsmC family protein</fullName>
    </submittedName>
</protein>
<dbReference type="Pfam" id="PF02566">
    <property type="entry name" value="OsmC"/>
    <property type="match status" value="1"/>
</dbReference>